<keyword evidence="1" id="KW-0732">Signal</keyword>
<evidence type="ECO:0000313" key="2">
    <source>
        <dbReference type="EMBL" id="MQL85708.1"/>
    </source>
</evidence>
<dbReference type="EMBL" id="NMUH01000844">
    <property type="protein sequence ID" value="MQL85708.1"/>
    <property type="molecule type" value="Genomic_DNA"/>
</dbReference>
<accession>A0A843UQF2</accession>
<evidence type="ECO:0000256" key="1">
    <source>
        <dbReference type="SAM" id="SignalP"/>
    </source>
</evidence>
<dbReference type="AlphaFoldDB" id="A0A843UQF2"/>
<proteinExistence type="predicted"/>
<feature type="signal peptide" evidence="1">
    <location>
        <begin position="1"/>
        <end position="21"/>
    </location>
</feature>
<feature type="chain" id="PRO_5032603625" evidence="1">
    <location>
        <begin position="22"/>
        <end position="155"/>
    </location>
</feature>
<organism evidence="2 3">
    <name type="scientific">Colocasia esculenta</name>
    <name type="common">Wild taro</name>
    <name type="synonym">Arum esculentum</name>
    <dbReference type="NCBI Taxonomy" id="4460"/>
    <lineage>
        <taxon>Eukaryota</taxon>
        <taxon>Viridiplantae</taxon>
        <taxon>Streptophyta</taxon>
        <taxon>Embryophyta</taxon>
        <taxon>Tracheophyta</taxon>
        <taxon>Spermatophyta</taxon>
        <taxon>Magnoliopsida</taxon>
        <taxon>Liliopsida</taxon>
        <taxon>Araceae</taxon>
        <taxon>Aroideae</taxon>
        <taxon>Colocasieae</taxon>
        <taxon>Colocasia</taxon>
    </lineage>
</organism>
<keyword evidence="3" id="KW-1185">Reference proteome</keyword>
<gene>
    <name evidence="2" type="ORF">Taro_018230</name>
</gene>
<name>A0A843UQF2_COLES</name>
<dbReference type="Proteomes" id="UP000652761">
    <property type="component" value="Unassembled WGS sequence"/>
</dbReference>
<reference evidence="2" key="1">
    <citation type="submission" date="2017-07" db="EMBL/GenBank/DDBJ databases">
        <title>Taro Niue Genome Assembly and Annotation.</title>
        <authorList>
            <person name="Atibalentja N."/>
            <person name="Keating K."/>
            <person name="Fields C.J."/>
        </authorList>
    </citation>
    <scope>NUCLEOTIDE SEQUENCE</scope>
    <source>
        <strain evidence="2">Niue_2</strain>
        <tissue evidence="2">Leaf</tissue>
    </source>
</reference>
<evidence type="ECO:0000313" key="3">
    <source>
        <dbReference type="Proteomes" id="UP000652761"/>
    </source>
</evidence>
<comment type="caution">
    <text evidence="2">The sequence shown here is derived from an EMBL/GenBank/DDBJ whole genome shotgun (WGS) entry which is preliminary data.</text>
</comment>
<protein>
    <submittedName>
        <fullName evidence="2">Uncharacterized protein</fullName>
    </submittedName>
</protein>
<sequence length="155" mass="17145">MVIRVNHKFHVVLTLVQVVLTQCFKYKAKRSSSVDTSPGSVDTRDSSQNTFWPSWDSSVDTRDLPRTPSGLFWDSRSTLAQAVSTLVALPEQNTWSGSVDTRDLPITPSGLFWDSRSTLAQAVSTLVALPEQNTWSGVTRKHVSCSDSLLPHITI</sequence>